<name>A0A221KAH4_VITFI</name>
<dbReference type="SUPFAM" id="SSF63433">
    <property type="entry name" value="Fumarylacetoacetate hydrolase, FAH, N-terminal domain"/>
    <property type="match status" value="1"/>
</dbReference>
<dbReference type="Proteomes" id="UP000199729">
    <property type="component" value="Chromosome"/>
</dbReference>
<evidence type="ECO:0000256" key="4">
    <source>
        <dbReference type="ARBA" id="ARBA00012094"/>
    </source>
</evidence>
<dbReference type="Pfam" id="PF01557">
    <property type="entry name" value="FAA_hydrolase"/>
    <property type="match status" value="1"/>
</dbReference>
<keyword evidence="8 13" id="KW-0460">Magnesium</keyword>
<keyword evidence="10" id="KW-0585">Phenylalanine catabolism</keyword>
<keyword evidence="6" id="KW-0378">Hydrolase</keyword>
<reference evidence="16 17" key="1">
    <citation type="submission" date="2017-07" db="EMBL/GenBank/DDBJ databases">
        <title>Complete Genome Sequence of the cosmetic ferment Vitreoscilla filiformis (ATCC15551).</title>
        <authorList>
            <person name="Contreras S."/>
            <person name="Sagory-Zalkind P."/>
            <person name="Blanquart H."/>
            <person name="Iltis A."/>
            <person name="Morand S.C."/>
        </authorList>
    </citation>
    <scope>NUCLEOTIDE SEQUENCE [LARGE SCALE GENOMIC DNA]</scope>
    <source>
        <strain evidence="16 17">ATCC 15551</strain>
    </source>
</reference>
<evidence type="ECO:0000256" key="10">
    <source>
        <dbReference type="ARBA" id="ARBA00023232"/>
    </source>
</evidence>
<evidence type="ECO:0000256" key="7">
    <source>
        <dbReference type="ARBA" id="ARBA00022837"/>
    </source>
</evidence>
<feature type="binding site" evidence="13">
    <location>
        <position position="248"/>
    </location>
    <ligand>
        <name>Ca(2+)</name>
        <dbReference type="ChEBI" id="CHEBI:29108"/>
    </ligand>
</feature>
<evidence type="ECO:0000313" key="16">
    <source>
        <dbReference type="EMBL" id="ASM76006.1"/>
    </source>
</evidence>
<organism evidence="16 17">
    <name type="scientific">Vitreoscilla filiformis</name>
    <dbReference type="NCBI Taxonomy" id="63"/>
    <lineage>
        <taxon>Bacteria</taxon>
        <taxon>Pseudomonadati</taxon>
        <taxon>Pseudomonadota</taxon>
        <taxon>Betaproteobacteria</taxon>
        <taxon>Neisseriales</taxon>
        <taxon>Neisseriaceae</taxon>
        <taxon>Vitreoscilla</taxon>
    </lineage>
</organism>
<feature type="active site" description="Proton acceptor" evidence="11">
    <location>
        <position position="149"/>
    </location>
</feature>
<comment type="cofactor">
    <cofactor evidence="2 13">
        <name>Mg(2+)</name>
        <dbReference type="ChEBI" id="CHEBI:18420"/>
    </cofactor>
</comment>
<feature type="binding site" evidence="12">
    <location>
        <position position="259"/>
    </location>
    <ligand>
        <name>substrate</name>
    </ligand>
</feature>
<dbReference type="EMBL" id="CP022423">
    <property type="protein sequence ID" value="ASM76006.1"/>
    <property type="molecule type" value="Genomic_DNA"/>
</dbReference>
<dbReference type="Gene3D" id="3.90.850.10">
    <property type="entry name" value="Fumarylacetoacetase-like, C-terminal domain"/>
    <property type="match status" value="1"/>
</dbReference>
<feature type="binding site" evidence="13">
    <location>
        <position position="142"/>
    </location>
    <ligand>
        <name>Ca(2+)</name>
        <dbReference type="ChEBI" id="CHEBI:29108"/>
    </ligand>
</feature>
<dbReference type="InterPro" id="IPR005959">
    <property type="entry name" value="Fumarylacetoacetase"/>
</dbReference>
<evidence type="ECO:0000256" key="9">
    <source>
        <dbReference type="ARBA" id="ARBA00022878"/>
    </source>
</evidence>
<dbReference type="NCBIfam" id="TIGR01266">
    <property type="entry name" value="fum_ac_acetase"/>
    <property type="match status" value="1"/>
</dbReference>
<feature type="binding site" evidence="13">
    <location>
        <position position="248"/>
    </location>
    <ligand>
        <name>Mg(2+)</name>
        <dbReference type="ChEBI" id="CHEBI:18420"/>
    </ligand>
</feature>
<dbReference type="InterPro" id="IPR011234">
    <property type="entry name" value="Fumarylacetoacetase-like_C"/>
</dbReference>
<feature type="domain" description="Fumarylacetoacetase N-terminal" evidence="15">
    <location>
        <begin position="31"/>
        <end position="134"/>
    </location>
</feature>
<feature type="binding site" evidence="12">
    <location>
        <position position="374"/>
    </location>
    <ligand>
        <name>substrate</name>
    </ligand>
</feature>
<dbReference type="GO" id="GO:0004334">
    <property type="term" value="F:fumarylacetoacetase activity"/>
    <property type="evidence" value="ECO:0007669"/>
    <property type="project" value="UniProtKB-EC"/>
</dbReference>
<dbReference type="OrthoDB" id="3766879at2"/>
<feature type="binding site" evidence="12">
    <location>
        <position position="144"/>
    </location>
    <ligand>
        <name>substrate</name>
    </ligand>
</feature>
<feature type="binding site" evidence="13">
    <location>
        <position position="216"/>
    </location>
    <ligand>
        <name>Ca(2+)</name>
        <dbReference type="ChEBI" id="CHEBI:29108"/>
    </ligand>
</feature>
<keyword evidence="5 13" id="KW-0479">Metal-binding</keyword>
<dbReference type="GO" id="GO:0006559">
    <property type="term" value="P:L-phenylalanine catabolic process"/>
    <property type="evidence" value="ECO:0007669"/>
    <property type="project" value="UniProtKB-UniPathway"/>
</dbReference>
<dbReference type="Gene3D" id="2.30.30.230">
    <property type="entry name" value="Fumarylacetoacetase, N-terminal domain"/>
    <property type="match status" value="1"/>
</dbReference>
<keyword evidence="17" id="KW-1185">Reference proteome</keyword>
<evidence type="ECO:0000256" key="11">
    <source>
        <dbReference type="PIRSR" id="PIRSR605959-1"/>
    </source>
</evidence>
<evidence type="ECO:0000256" key="2">
    <source>
        <dbReference type="ARBA" id="ARBA00001946"/>
    </source>
</evidence>
<dbReference type="AlphaFoldDB" id="A0A221KAH4"/>
<feature type="binding site" evidence="13">
    <location>
        <position position="272"/>
    </location>
    <ligand>
        <name>Mg(2+)</name>
        <dbReference type="ChEBI" id="CHEBI:18420"/>
    </ligand>
</feature>
<accession>A0A221KAH4</accession>
<evidence type="ECO:0000256" key="12">
    <source>
        <dbReference type="PIRSR" id="PIRSR605959-2"/>
    </source>
</evidence>
<dbReference type="InterPro" id="IPR036663">
    <property type="entry name" value="Fumarylacetoacetase_C_sf"/>
</dbReference>
<sequence>MSAALLDATHDPALTSWVASAQAPCTDFPLQNLPLGRFRPAGSNEALRVGVAIGDDILDLKRAAEASGAGWSAQVLAWLAPLAAGDLNAFMALGAPARRGLRQALSAALRTGSAQQTALQACLLPQAQAEMALPCFIHDYTDFYTGIHHATTVGKLFRPDNPLLPNYKWVPIGYHGRASSIGVSGQAFRRPLGQFKAPDAEVPSFGPCRRLDWELEVGILVGAGNAQGAPLGMAQAEDDWFGLVLLNDWSARDVQAWEYQPLGPFLAKNFASTISPWVVTQEALAPFRRPFTRPEGDPQPLPYLDSPANRERGALDVRLSVALQTPAMRAASQPAQELMHSSMQDAYWTVAQLLTHHSSNGCNLQPGDLLGSGTLSGPAPAQGGSLLELTLGGKQPLTLANGETRTFLQDGDTVVLRGRCEAPGVAAIGFGACVGTVLPALA</sequence>
<evidence type="ECO:0000256" key="8">
    <source>
        <dbReference type="ARBA" id="ARBA00022842"/>
    </source>
</evidence>
<dbReference type="GO" id="GO:0046872">
    <property type="term" value="F:metal ion binding"/>
    <property type="evidence" value="ECO:0007669"/>
    <property type="project" value="UniProtKB-KW"/>
</dbReference>
<dbReference type="EC" id="3.7.1.2" evidence="4"/>
<evidence type="ECO:0000256" key="1">
    <source>
        <dbReference type="ARBA" id="ARBA00001913"/>
    </source>
</evidence>
<dbReference type="PANTHER" id="PTHR43069:SF2">
    <property type="entry name" value="FUMARYLACETOACETASE"/>
    <property type="match status" value="1"/>
</dbReference>
<feature type="binding site" evidence="13">
    <location>
        <position position="268"/>
    </location>
    <ligand>
        <name>Mg(2+)</name>
        <dbReference type="ChEBI" id="CHEBI:18420"/>
    </ligand>
</feature>
<evidence type="ECO:0000256" key="6">
    <source>
        <dbReference type="ARBA" id="ARBA00022801"/>
    </source>
</evidence>
<dbReference type="GO" id="GO:0006572">
    <property type="term" value="P:L-tyrosine catabolic process"/>
    <property type="evidence" value="ECO:0007669"/>
    <property type="project" value="UniProtKB-KW"/>
</dbReference>
<dbReference type="PANTHER" id="PTHR43069">
    <property type="entry name" value="FUMARYLACETOACETASE"/>
    <property type="match status" value="1"/>
</dbReference>
<dbReference type="GO" id="GO:1902000">
    <property type="term" value="P:homogentisate catabolic process"/>
    <property type="evidence" value="ECO:0007669"/>
    <property type="project" value="TreeGrafter"/>
</dbReference>
<dbReference type="UniPathway" id="UPA00139">
    <property type="reaction ID" value="UER00341"/>
</dbReference>
<comment type="pathway">
    <text evidence="3">Amino-acid degradation; L-phenylalanine degradation; acetoacetate and fumarate from L-phenylalanine: step 6/6.</text>
</comment>
<feature type="binding site" evidence="13">
    <location>
        <position position="214"/>
    </location>
    <ligand>
        <name>Ca(2+)</name>
        <dbReference type="ChEBI" id="CHEBI:29108"/>
    </ligand>
</feature>
<evidence type="ECO:0000256" key="5">
    <source>
        <dbReference type="ARBA" id="ARBA00022723"/>
    </source>
</evidence>
<evidence type="ECO:0000313" key="17">
    <source>
        <dbReference type="Proteomes" id="UP000199729"/>
    </source>
</evidence>
<evidence type="ECO:0000259" key="15">
    <source>
        <dbReference type="Pfam" id="PF09298"/>
    </source>
</evidence>
<dbReference type="RefSeq" id="WP_089415430.1">
    <property type="nucleotide sequence ID" value="NZ_CP022423.1"/>
</dbReference>
<evidence type="ECO:0000256" key="13">
    <source>
        <dbReference type="PIRSR" id="PIRSR605959-3"/>
    </source>
</evidence>
<keyword evidence="7 13" id="KW-0106">Calcium</keyword>
<protein>
    <recommendedName>
        <fullName evidence="4">fumarylacetoacetase</fullName>
        <ecNumber evidence="4">3.7.1.2</ecNumber>
    </recommendedName>
</protein>
<gene>
    <name evidence="16" type="ORF">VITFI_CDS0227</name>
</gene>
<dbReference type="KEGG" id="vff:VITFI_CDS0227"/>
<comment type="cofactor">
    <cofactor evidence="1 13">
        <name>Ca(2+)</name>
        <dbReference type="ChEBI" id="CHEBI:29108"/>
    </cofactor>
</comment>
<evidence type="ECO:0000259" key="14">
    <source>
        <dbReference type="Pfam" id="PF01557"/>
    </source>
</evidence>
<feature type="binding site" evidence="12">
    <location>
        <position position="158"/>
    </location>
    <ligand>
        <name>substrate</name>
    </ligand>
</feature>
<dbReference type="Pfam" id="PF09298">
    <property type="entry name" value="FAA_hydrolase_N"/>
    <property type="match status" value="1"/>
</dbReference>
<proteinExistence type="predicted"/>
<dbReference type="InterPro" id="IPR015377">
    <property type="entry name" value="Fumarylacetoacetase_N"/>
</dbReference>
<evidence type="ECO:0000256" key="3">
    <source>
        <dbReference type="ARBA" id="ARBA00004782"/>
    </source>
</evidence>
<feature type="binding site" evidence="12">
    <location>
        <position position="255"/>
    </location>
    <ligand>
        <name>substrate</name>
    </ligand>
</feature>
<dbReference type="SUPFAM" id="SSF56529">
    <property type="entry name" value="FAH"/>
    <property type="match status" value="1"/>
</dbReference>
<dbReference type="InterPro" id="IPR036462">
    <property type="entry name" value="Fumarylacetoacetase_N_sf"/>
</dbReference>
<keyword evidence="9" id="KW-0828">Tyrosine catabolism</keyword>
<feature type="domain" description="Fumarylacetoacetase-like C-terminal" evidence="14">
    <location>
        <begin position="167"/>
        <end position="437"/>
    </location>
</feature>